<keyword evidence="10" id="KW-1185">Reference proteome</keyword>
<evidence type="ECO:0000259" key="8">
    <source>
        <dbReference type="SMART" id="SM01263"/>
    </source>
</evidence>
<dbReference type="GO" id="GO:0008270">
    <property type="term" value="F:zinc ion binding"/>
    <property type="evidence" value="ECO:0007669"/>
    <property type="project" value="InterPro"/>
</dbReference>
<dbReference type="PANTHER" id="PTHR46627">
    <property type="entry name" value="AMINOPEPTIDASE O"/>
    <property type="match status" value="1"/>
</dbReference>
<dbReference type="EMBL" id="KK112145">
    <property type="protein sequence ID" value="KFM56850.1"/>
    <property type="molecule type" value="Genomic_DNA"/>
</dbReference>
<dbReference type="InterPro" id="IPR033577">
    <property type="entry name" value="AOPep"/>
</dbReference>
<reference evidence="9 10" key="1">
    <citation type="submission" date="2013-11" db="EMBL/GenBank/DDBJ databases">
        <title>Genome sequencing of Stegodyphus mimosarum.</title>
        <authorList>
            <person name="Bechsgaard J."/>
        </authorList>
    </citation>
    <scope>NUCLEOTIDE SEQUENCE [LARGE SCALE GENOMIC DNA]</scope>
</reference>
<feature type="domain" description="Peptidase M1 leukotriene A4 hydrolase/aminopeptidase C-terminal" evidence="8">
    <location>
        <begin position="222"/>
        <end position="374"/>
    </location>
</feature>
<dbReference type="OMA" id="RLCHEIS"/>
<sequence length="379" mass="44085">MTEELSPNVIFLSQSLLVGYSSMCSRVAHEIAHGWFGLLIGALDWTEEWLSEGFATFMEDYFHTSAKNMQNCSKRDYVELKAFLRKKNLLHEIENTAAELQILRPSQGKIIKEIIDGVDAAILKNGQNPMKGFTQVHYIKGYFLLKYLSDTVGTENFMQFLRAYIKKFKGQLVTCQEFLSMFFDTFPEVQKILTLEKIYENWLHNPGVPVEVKEIKPSPENELFKKVISETENWVKINSCILKKRQKRRKFSFDCVSFVNNLTAEQTMLLLENLLSEEKISTQILRHLKELFKFEETDAEVQHRWFELVVKYKYRPAYAALKDFLTNHLALGVYLYGELIFSGDKVQKAIAEECYASLRAEMEPNYICTIDQMFLDSAL</sequence>
<name>A0A087SVG1_STEMI</name>
<keyword evidence="3" id="KW-0645">Protease</keyword>
<dbReference type="GO" id="GO:0070006">
    <property type="term" value="F:metalloaminopeptidase activity"/>
    <property type="evidence" value="ECO:0007669"/>
    <property type="project" value="InterPro"/>
</dbReference>
<proteinExistence type="inferred from homology"/>
<dbReference type="Proteomes" id="UP000054359">
    <property type="component" value="Unassembled WGS sequence"/>
</dbReference>
<dbReference type="SUPFAM" id="SSF48371">
    <property type="entry name" value="ARM repeat"/>
    <property type="match status" value="1"/>
</dbReference>
<dbReference type="InterPro" id="IPR015211">
    <property type="entry name" value="Peptidase_M1_C"/>
</dbReference>
<protein>
    <submittedName>
        <fullName evidence="9">Aminopeptidase O</fullName>
    </submittedName>
</protein>
<dbReference type="AlphaFoldDB" id="A0A087SVG1"/>
<dbReference type="SUPFAM" id="SSF55486">
    <property type="entry name" value="Metalloproteases ('zincins'), catalytic domain"/>
    <property type="match status" value="1"/>
</dbReference>
<evidence type="ECO:0000256" key="5">
    <source>
        <dbReference type="ARBA" id="ARBA00022801"/>
    </source>
</evidence>
<dbReference type="GO" id="GO:0005730">
    <property type="term" value="C:nucleolus"/>
    <property type="evidence" value="ECO:0007669"/>
    <property type="project" value="InterPro"/>
</dbReference>
<dbReference type="InterPro" id="IPR027268">
    <property type="entry name" value="Peptidase_M4/M1_CTD_sf"/>
</dbReference>
<organism evidence="9 10">
    <name type="scientific">Stegodyphus mimosarum</name>
    <name type="common">African social velvet spider</name>
    <dbReference type="NCBI Taxonomy" id="407821"/>
    <lineage>
        <taxon>Eukaryota</taxon>
        <taxon>Metazoa</taxon>
        <taxon>Ecdysozoa</taxon>
        <taxon>Arthropoda</taxon>
        <taxon>Chelicerata</taxon>
        <taxon>Arachnida</taxon>
        <taxon>Araneae</taxon>
        <taxon>Araneomorphae</taxon>
        <taxon>Entelegynae</taxon>
        <taxon>Eresoidea</taxon>
        <taxon>Eresidae</taxon>
        <taxon>Stegodyphus</taxon>
    </lineage>
</organism>
<dbReference type="Pfam" id="PF09127">
    <property type="entry name" value="Leuk-A4-hydro_C"/>
    <property type="match status" value="1"/>
</dbReference>
<feature type="non-terminal residue" evidence="9">
    <location>
        <position position="379"/>
    </location>
</feature>
<evidence type="ECO:0000256" key="3">
    <source>
        <dbReference type="ARBA" id="ARBA00022670"/>
    </source>
</evidence>
<dbReference type="InterPro" id="IPR038502">
    <property type="entry name" value="M1_LTA-4_hydro/amino_C_sf"/>
</dbReference>
<gene>
    <name evidence="9" type="ORF">X975_24552</name>
</gene>
<evidence type="ECO:0000313" key="9">
    <source>
        <dbReference type="EMBL" id="KFM56850.1"/>
    </source>
</evidence>
<dbReference type="OrthoDB" id="79562at2759"/>
<dbReference type="FunFam" id="1.10.390.10:FF:000014">
    <property type="entry name" value="aminopeptidase O isoform X1"/>
    <property type="match status" value="1"/>
</dbReference>
<dbReference type="PANTHER" id="PTHR46627:SF1">
    <property type="entry name" value="AMINOPEPTIDASE O"/>
    <property type="match status" value="1"/>
</dbReference>
<evidence type="ECO:0000313" key="10">
    <source>
        <dbReference type="Proteomes" id="UP000054359"/>
    </source>
</evidence>
<evidence type="ECO:0000256" key="4">
    <source>
        <dbReference type="ARBA" id="ARBA00022723"/>
    </source>
</evidence>
<dbReference type="InterPro" id="IPR016024">
    <property type="entry name" value="ARM-type_fold"/>
</dbReference>
<keyword evidence="6" id="KW-0862">Zinc</keyword>
<dbReference type="Pfam" id="PF01433">
    <property type="entry name" value="Peptidase_M1"/>
    <property type="match status" value="1"/>
</dbReference>
<keyword evidence="4" id="KW-0479">Metal-binding</keyword>
<evidence type="ECO:0000256" key="7">
    <source>
        <dbReference type="ARBA" id="ARBA00023049"/>
    </source>
</evidence>
<evidence type="ECO:0000256" key="2">
    <source>
        <dbReference type="ARBA" id="ARBA00010136"/>
    </source>
</evidence>
<dbReference type="STRING" id="407821.A0A087SVG1"/>
<dbReference type="Gene3D" id="1.25.40.320">
    <property type="entry name" value="Peptidase M1, leukotriene A4 hydrolase/aminopeptidase C-terminal domain"/>
    <property type="match status" value="1"/>
</dbReference>
<dbReference type="InterPro" id="IPR014782">
    <property type="entry name" value="Peptidase_M1_dom"/>
</dbReference>
<dbReference type="GO" id="GO:0006508">
    <property type="term" value="P:proteolysis"/>
    <property type="evidence" value="ECO:0007669"/>
    <property type="project" value="UniProtKB-KW"/>
</dbReference>
<accession>A0A087SVG1</accession>
<keyword evidence="9" id="KW-0031">Aminopeptidase</keyword>
<keyword evidence="7" id="KW-0482">Metalloprotease</keyword>
<evidence type="ECO:0000256" key="1">
    <source>
        <dbReference type="ARBA" id="ARBA00001947"/>
    </source>
</evidence>
<dbReference type="SMART" id="SM01263">
    <property type="entry name" value="Leuk-A4-hydro_C"/>
    <property type="match status" value="1"/>
</dbReference>
<dbReference type="Gene3D" id="1.10.390.10">
    <property type="entry name" value="Neutral Protease Domain 2"/>
    <property type="match status" value="1"/>
</dbReference>
<keyword evidence="5" id="KW-0378">Hydrolase</keyword>
<comment type="similarity">
    <text evidence="2">Belongs to the peptidase M1 family.</text>
</comment>
<evidence type="ECO:0000256" key="6">
    <source>
        <dbReference type="ARBA" id="ARBA00022833"/>
    </source>
</evidence>
<comment type="cofactor">
    <cofactor evidence="1">
        <name>Zn(2+)</name>
        <dbReference type="ChEBI" id="CHEBI:29105"/>
    </cofactor>
</comment>